<keyword evidence="2" id="KW-1185">Reference proteome</keyword>
<evidence type="ECO:0000313" key="2">
    <source>
        <dbReference type="Proteomes" id="UP001291623"/>
    </source>
</evidence>
<dbReference type="EMBL" id="JAVYJV010000012">
    <property type="protein sequence ID" value="KAK4357720.1"/>
    <property type="molecule type" value="Genomic_DNA"/>
</dbReference>
<evidence type="ECO:0000313" key="1">
    <source>
        <dbReference type="EMBL" id="KAK4357720.1"/>
    </source>
</evidence>
<organism evidence="1 2">
    <name type="scientific">Anisodus tanguticus</name>
    <dbReference type="NCBI Taxonomy" id="243964"/>
    <lineage>
        <taxon>Eukaryota</taxon>
        <taxon>Viridiplantae</taxon>
        <taxon>Streptophyta</taxon>
        <taxon>Embryophyta</taxon>
        <taxon>Tracheophyta</taxon>
        <taxon>Spermatophyta</taxon>
        <taxon>Magnoliopsida</taxon>
        <taxon>eudicotyledons</taxon>
        <taxon>Gunneridae</taxon>
        <taxon>Pentapetalae</taxon>
        <taxon>asterids</taxon>
        <taxon>lamiids</taxon>
        <taxon>Solanales</taxon>
        <taxon>Solanaceae</taxon>
        <taxon>Solanoideae</taxon>
        <taxon>Hyoscyameae</taxon>
        <taxon>Anisodus</taxon>
    </lineage>
</organism>
<protein>
    <submittedName>
        <fullName evidence="1">Uncharacterized protein</fullName>
    </submittedName>
</protein>
<dbReference type="AlphaFoldDB" id="A0AAE1RU73"/>
<dbReference type="Proteomes" id="UP001291623">
    <property type="component" value="Unassembled WGS sequence"/>
</dbReference>
<name>A0AAE1RU73_9SOLA</name>
<accession>A0AAE1RU73</accession>
<gene>
    <name evidence="1" type="ORF">RND71_023330</name>
</gene>
<proteinExistence type="predicted"/>
<comment type="caution">
    <text evidence="1">The sequence shown here is derived from an EMBL/GenBank/DDBJ whole genome shotgun (WGS) entry which is preliminary data.</text>
</comment>
<sequence>MDIGDVVNELQLIRDILLSSHAIHSSTRLIFGEKHFGHPISLGEVYSKVFLMMTLGRYVEQRLGSEKSYK</sequence>
<reference evidence="1" key="1">
    <citation type="submission" date="2023-12" db="EMBL/GenBank/DDBJ databases">
        <title>Genome assembly of Anisodus tanguticus.</title>
        <authorList>
            <person name="Wang Y.-J."/>
        </authorList>
    </citation>
    <scope>NUCLEOTIDE SEQUENCE</scope>
    <source>
        <strain evidence="1">KB-2021</strain>
        <tissue evidence="1">Leaf</tissue>
    </source>
</reference>